<organism evidence="10 11">
    <name type="scientific">Papaver atlanticum</name>
    <dbReference type="NCBI Taxonomy" id="357466"/>
    <lineage>
        <taxon>Eukaryota</taxon>
        <taxon>Viridiplantae</taxon>
        <taxon>Streptophyta</taxon>
        <taxon>Embryophyta</taxon>
        <taxon>Tracheophyta</taxon>
        <taxon>Spermatophyta</taxon>
        <taxon>Magnoliopsida</taxon>
        <taxon>Ranunculales</taxon>
        <taxon>Papaveraceae</taxon>
        <taxon>Papaveroideae</taxon>
        <taxon>Papaver</taxon>
    </lineage>
</organism>
<dbReference type="FunFam" id="1.10.10.60:FF:000218">
    <property type="entry name" value="Myb transcription factor"/>
    <property type="match status" value="1"/>
</dbReference>
<keyword evidence="2" id="KW-0677">Repeat</keyword>
<dbReference type="PROSITE" id="PS50090">
    <property type="entry name" value="MYB_LIKE"/>
    <property type="match status" value="1"/>
</dbReference>
<dbReference type="InterPro" id="IPR015495">
    <property type="entry name" value="Myb_TF_plants"/>
</dbReference>
<dbReference type="GO" id="GO:0005634">
    <property type="term" value="C:nucleus"/>
    <property type="evidence" value="ECO:0007669"/>
    <property type="project" value="UniProtKB-SubCell"/>
</dbReference>
<comment type="caution">
    <text evidence="10">The sequence shown here is derived from an EMBL/GenBank/DDBJ whole genome shotgun (WGS) entry which is preliminary data.</text>
</comment>
<protein>
    <submittedName>
        <fullName evidence="10">Uncharacterized protein</fullName>
    </submittedName>
</protein>
<gene>
    <name evidence="10" type="ORF">MKW98_023952</name>
</gene>
<dbReference type="PANTHER" id="PTHR47999:SF24">
    <property type="entry name" value="TRANSCRIPTION FACTOR MYB90"/>
    <property type="match status" value="1"/>
</dbReference>
<evidence type="ECO:0000256" key="1">
    <source>
        <dbReference type="ARBA" id="ARBA00004123"/>
    </source>
</evidence>
<keyword evidence="11" id="KW-1185">Reference proteome</keyword>
<dbReference type="Gene3D" id="1.10.10.60">
    <property type="entry name" value="Homeodomain-like"/>
    <property type="match status" value="1"/>
</dbReference>
<evidence type="ECO:0000256" key="4">
    <source>
        <dbReference type="ARBA" id="ARBA00023125"/>
    </source>
</evidence>
<evidence type="ECO:0000256" key="2">
    <source>
        <dbReference type="ARBA" id="ARBA00022737"/>
    </source>
</evidence>
<sequence length="93" mass="11164">MESSSVVSSVKGLRKGAWAEKEADLLFRKCIKKYGEGKWHQVRLNRCRKSCRLRWLNYLHPNIKSWNFQPDLIIRMLKLLVNRQVYWLVFNAN</sequence>
<keyword evidence="7" id="KW-0539">Nucleus</keyword>
<name>A0AAD4T056_9MAGN</name>
<reference evidence="10" key="1">
    <citation type="submission" date="2022-04" db="EMBL/GenBank/DDBJ databases">
        <title>A functionally conserved STORR gene fusion in Papaver species that diverged 16.8 million years ago.</title>
        <authorList>
            <person name="Catania T."/>
        </authorList>
    </citation>
    <scope>NUCLEOTIDE SEQUENCE</scope>
    <source>
        <strain evidence="10">S-188037</strain>
    </source>
</reference>
<evidence type="ECO:0000259" key="8">
    <source>
        <dbReference type="PROSITE" id="PS50090"/>
    </source>
</evidence>
<dbReference type="Proteomes" id="UP001202328">
    <property type="component" value="Unassembled WGS sequence"/>
</dbReference>
<evidence type="ECO:0000313" key="11">
    <source>
        <dbReference type="Proteomes" id="UP001202328"/>
    </source>
</evidence>
<dbReference type="CDD" id="cd00167">
    <property type="entry name" value="SANT"/>
    <property type="match status" value="1"/>
</dbReference>
<keyword evidence="3" id="KW-0805">Transcription regulation</keyword>
<keyword evidence="5" id="KW-0010">Activator</keyword>
<dbReference type="InterPro" id="IPR017930">
    <property type="entry name" value="Myb_dom"/>
</dbReference>
<dbReference type="Pfam" id="PF00249">
    <property type="entry name" value="Myb_DNA-binding"/>
    <property type="match status" value="1"/>
</dbReference>
<keyword evidence="4" id="KW-0238">DNA-binding</keyword>
<dbReference type="InterPro" id="IPR009057">
    <property type="entry name" value="Homeodomain-like_sf"/>
</dbReference>
<proteinExistence type="predicted"/>
<dbReference type="PROSITE" id="PS51294">
    <property type="entry name" value="HTH_MYB"/>
    <property type="match status" value="1"/>
</dbReference>
<keyword evidence="6" id="KW-0804">Transcription</keyword>
<feature type="domain" description="Myb-like" evidence="8">
    <location>
        <begin position="10"/>
        <end position="59"/>
    </location>
</feature>
<dbReference type="PANTHER" id="PTHR47999">
    <property type="entry name" value="TRANSCRIPTION FACTOR MYB8-RELATED-RELATED"/>
    <property type="match status" value="1"/>
</dbReference>
<dbReference type="InterPro" id="IPR001005">
    <property type="entry name" value="SANT/Myb"/>
</dbReference>
<dbReference type="AlphaFoldDB" id="A0AAD4T056"/>
<dbReference type="SUPFAM" id="SSF46689">
    <property type="entry name" value="Homeodomain-like"/>
    <property type="match status" value="1"/>
</dbReference>
<dbReference type="GO" id="GO:0003677">
    <property type="term" value="F:DNA binding"/>
    <property type="evidence" value="ECO:0007669"/>
    <property type="project" value="UniProtKB-KW"/>
</dbReference>
<evidence type="ECO:0000256" key="6">
    <source>
        <dbReference type="ARBA" id="ARBA00023163"/>
    </source>
</evidence>
<evidence type="ECO:0000256" key="7">
    <source>
        <dbReference type="ARBA" id="ARBA00023242"/>
    </source>
</evidence>
<evidence type="ECO:0000256" key="3">
    <source>
        <dbReference type="ARBA" id="ARBA00023015"/>
    </source>
</evidence>
<comment type="subcellular location">
    <subcellularLocation>
        <location evidence="1">Nucleus</location>
    </subcellularLocation>
</comment>
<feature type="domain" description="HTH myb-type" evidence="9">
    <location>
        <begin position="11"/>
        <end position="63"/>
    </location>
</feature>
<evidence type="ECO:0000313" key="10">
    <source>
        <dbReference type="EMBL" id="KAI3928351.1"/>
    </source>
</evidence>
<dbReference type="EMBL" id="JAJJMB010007708">
    <property type="protein sequence ID" value="KAI3928351.1"/>
    <property type="molecule type" value="Genomic_DNA"/>
</dbReference>
<accession>A0AAD4T056</accession>
<evidence type="ECO:0000256" key="5">
    <source>
        <dbReference type="ARBA" id="ARBA00023159"/>
    </source>
</evidence>
<evidence type="ECO:0000259" key="9">
    <source>
        <dbReference type="PROSITE" id="PS51294"/>
    </source>
</evidence>
<dbReference type="SMART" id="SM00717">
    <property type="entry name" value="SANT"/>
    <property type="match status" value="1"/>
</dbReference>